<name>A0A2A4AJ31_9CORY</name>
<feature type="transmembrane region" description="Helical" evidence="1">
    <location>
        <begin position="305"/>
        <end position="328"/>
    </location>
</feature>
<reference evidence="2 3" key="1">
    <citation type="submission" date="2017-09" db="EMBL/GenBank/DDBJ databases">
        <title>Draft Genome Sequence of Corynebacterium accolens AH4003.</title>
        <authorList>
            <person name="Chen Y."/>
            <person name="Oosthuysen W.F."/>
            <person name="Kelley S."/>
            <person name="Horswill A."/>
        </authorList>
    </citation>
    <scope>NUCLEOTIDE SEQUENCE [LARGE SCALE GENOMIC DNA]</scope>
    <source>
        <strain evidence="2 3">AH4003</strain>
    </source>
</reference>
<evidence type="ECO:0000313" key="2">
    <source>
        <dbReference type="EMBL" id="PCC82923.1"/>
    </source>
</evidence>
<dbReference type="AlphaFoldDB" id="A0A2A4AJ31"/>
<accession>A0A2A4AJ31</accession>
<keyword evidence="1" id="KW-1133">Transmembrane helix</keyword>
<feature type="transmembrane region" description="Helical" evidence="1">
    <location>
        <begin position="143"/>
        <end position="164"/>
    </location>
</feature>
<keyword evidence="1" id="KW-0812">Transmembrane</keyword>
<feature type="transmembrane region" description="Helical" evidence="1">
    <location>
        <begin position="374"/>
        <end position="391"/>
    </location>
</feature>
<dbReference type="EMBL" id="NWBP01000021">
    <property type="protein sequence ID" value="PCC82923.1"/>
    <property type="molecule type" value="Genomic_DNA"/>
</dbReference>
<feature type="transmembrane region" description="Helical" evidence="1">
    <location>
        <begin position="214"/>
        <end position="236"/>
    </location>
</feature>
<gene>
    <name evidence="2" type="ORF">COM45_06050</name>
</gene>
<protein>
    <submittedName>
        <fullName evidence="2">Beta-carotene 15,15'-monooxygenase</fullName>
    </submittedName>
</protein>
<proteinExistence type="predicted"/>
<feature type="transmembrane region" description="Helical" evidence="1">
    <location>
        <begin position="276"/>
        <end position="299"/>
    </location>
</feature>
<dbReference type="GO" id="GO:0004497">
    <property type="term" value="F:monooxygenase activity"/>
    <property type="evidence" value="ECO:0007669"/>
    <property type="project" value="UniProtKB-KW"/>
</dbReference>
<sequence length="399" mass="41723">MHIADVSLAARGRWHMIAACVIGFWVVAGIVINIASHLGASVAWWDLIHPFTIGAMTTAIIVYSTHFTEALTRMQARGYKGVAWRVGIVQVGLVLLLVDRAGFDWGPLSDAASLLIIATFCWHGFDIYRALRGSLAGSFAVTVPFYIAAAAFVIVSVLLVVLAANGVGNYSLLVAAHSRGMVWGFAWLTIVATVVTLLPTLSGTKIAPAARARCTRALIVHCVGLALALGLNSFGLSRAAGMAQLLVVLAALLIIQPILATLLAGKPQLTTATVSVIAGLLWMLSLCAADAVCAILGVYPRVVTLLLMPAFVGAGLMQLVTGVLHHLLPTLVGGGPAKVTLGRKVADYGGYARLVLINLGAMLCLLGAEIAGLIMMGLGLITNILAIAVAVSKQKRLEN</sequence>
<dbReference type="Proteomes" id="UP000218690">
    <property type="component" value="Unassembled WGS sequence"/>
</dbReference>
<feature type="transmembrane region" description="Helical" evidence="1">
    <location>
        <begin position="184"/>
        <end position="202"/>
    </location>
</feature>
<keyword evidence="2" id="KW-0560">Oxidoreductase</keyword>
<keyword evidence="1" id="KW-0472">Membrane</keyword>
<comment type="caution">
    <text evidence="2">The sequence shown here is derived from an EMBL/GenBank/DDBJ whole genome shotgun (WGS) entry which is preliminary data.</text>
</comment>
<feature type="transmembrane region" description="Helical" evidence="1">
    <location>
        <begin position="242"/>
        <end position="264"/>
    </location>
</feature>
<feature type="transmembrane region" description="Helical" evidence="1">
    <location>
        <begin position="12"/>
        <end position="36"/>
    </location>
</feature>
<evidence type="ECO:0000313" key="3">
    <source>
        <dbReference type="Proteomes" id="UP000218690"/>
    </source>
</evidence>
<evidence type="ECO:0000256" key="1">
    <source>
        <dbReference type="SAM" id="Phobius"/>
    </source>
</evidence>
<feature type="transmembrane region" description="Helical" evidence="1">
    <location>
        <begin position="82"/>
        <end position="99"/>
    </location>
</feature>
<organism evidence="2 3">
    <name type="scientific">Corynebacterium accolens</name>
    <dbReference type="NCBI Taxonomy" id="38284"/>
    <lineage>
        <taxon>Bacteria</taxon>
        <taxon>Bacillati</taxon>
        <taxon>Actinomycetota</taxon>
        <taxon>Actinomycetes</taxon>
        <taxon>Mycobacteriales</taxon>
        <taxon>Corynebacteriaceae</taxon>
        <taxon>Corynebacterium</taxon>
    </lineage>
</organism>
<feature type="transmembrane region" description="Helical" evidence="1">
    <location>
        <begin position="42"/>
        <end position="62"/>
    </location>
</feature>
<keyword evidence="2" id="KW-0503">Monooxygenase</keyword>